<keyword evidence="1" id="KW-0808">Transferase</keyword>
<organism evidence="1">
    <name type="scientific">uncultured Aureispira sp</name>
    <dbReference type="NCBI Taxonomy" id="1331704"/>
    <lineage>
        <taxon>Bacteria</taxon>
        <taxon>Pseudomonadati</taxon>
        <taxon>Bacteroidota</taxon>
        <taxon>Saprospiria</taxon>
        <taxon>Saprospirales</taxon>
        <taxon>Saprospiraceae</taxon>
        <taxon>Aureispira</taxon>
        <taxon>environmental samples</taxon>
    </lineage>
</organism>
<evidence type="ECO:0000313" key="1">
    <source>
        <dbReference type="EMBL" id="CAA6814221.1"/>
    </source>
</evidence>
<reference evidence="1" key="1">
    <citation type="submission" date="2020-01" db="EMBL/GenBank/DDBJ databases">
        <authorList>
            <person name="Meier V. D."/>
            <person name="Meier V D."/>
        </authorList>
    </citation>
    <scope>NUCLEOTIDE SEQUENCE</scope>
    <source>
        <strain evidence="1">HLG_WM_MAG_10</strain>
    </source>
</reference>
<dbReference type="EC" id="2.6.1.1" evidence="1"/>
<gene>
    <name evidence="1" type="ORF">HELGO_WM40999</name>
</gene>
<dbReference type="Gene3D" id="3.90.1150.10">
    <property type="entry name" value="Aspartate Aminotransferase, domain 1"/>
    <property type="match status" value="1"/>
</dbReference>
<dbReference type="InterPro" id="IPR015422">
    <property type="entry name" value="PyrdxlP-dep_Trfase_small"/>
</dbReference>
<proteinExistence type="predicted"/>
<feature type="non-terminal residue" evidence="1">
    <location>
        <position position="1"/>
    </location>
</feature>
<dbReference type="GO" id="GO:0004069">
    <property type="term" value="F:L-aspartate:2-oxoglutarate aminotransferase activity"/>
    <property type="evidence" value="ECO:0007669"/>
    <property type="project" value="UniProtKB-EC"/>
</dbReference>
<dbReference type="AlphaFoldDB" id="A0A6S6T0C9"/>
<name>A0A6S6T0C9_9BACT</name>
<protein>
    <submittedName>
        <fullName evidence="1">Aspartate aminotransferase (EC)</fullName>
        <ecNumber evidence="1">2.6.1.1</ecNumber>
    </submittedName>
</protein>
<sequence length="45" mass="5046">GVAVIPISVFYHNNLDNKVVRFCFAKTEDVLEEAGELIRKIGLKV</sequence>
<keyword evidence="1" id="KW-0032">Aminotransferase</keyword>
<dbReference type="EMBL" id="CACVAQ010000214">
    <property type="protein sequence ID" value="CAA6814221.1"/>
    <property type="molecule type" value="Genomic_DNA"/>
</dbReference>
<accession>A0A6S6T0C9</accession>
<dbReference type="InterPro" id="IPR015424">
    <property type="entry name" value="PyrdxlP-dep_Trfase"/>
</dbReference>
<dbReference type="SUPFAM" id="SSF53383">
    <property type="entry name" value="PLP-dependent transferases"/>
    <property type="match status" value="1"/>
</dbReference>